<protein>
    <submittedName>
        <fullName evidence="6">NAD(P)-dependent oxidoreductase</fullName>
    </submittedName>
</protein>
<keyword evidence="3" id="KW-0521">NADP</keyword>
<name>A0A371B3Z8_9BRAD</name>
<dbReference type="OrthoDB" id="9810935at2"/>
<dbReference type="InterPro" id="IPR051935">
    <property type="entry name" value="HSDL2"/>
</dbReference>
<dbReference type="RefSeq" id="WP_115518376.1">
    <property type="nucleotide sequence ID" value="NZ_QRGO01000002.1"/>
</dbReference>
<dbReference type="PRINTS" id="PR00081">
    <property type="entry name" value="GDHRDH"/>
</dbReference>
<gene>
    <name evidence="6" type="ORF">DXH78_16830</name>
</gene>
<dbReference type="PROSITE" id="PS00061">
    <property type="entry name" value="ADH_SHORT"/>
    <property type="match status" value="1"/>
</dbReference>
<sequence length="287" mass="30791">MSLKGKTLFITGASRGIGLAIALRAARDGANIAIAAKTTEPHPKLEGTIYSAADDIEKAGGKALPLIVDVREEAQVKEALDKTAATFGGLDIVVNNASAISLTPVAATDMKRFDLMHQINARGTFMVSKYALPHLQKSANPHILMLSPPLDMATKWFAPHTAYSMAKFGMSLVVLGLAGEQHGKIAVNALWPRTTIATAAVRNLLGGDALINMSRKPDILAEAAWRVFQKPKTFTGHFLIDDTFLAAEGISDFDQYRVNPSQPLQVDFFVPDDMPPPAGVSLKAMKT</sequence>
<dbReference type="EMBL" id="QRGO01000002">
    <property type="protein sequence ID" value="RDV02254.1"/>
    <property type="molecule type" value="Genomic_DNA"/>
</dbReference>
<dbReference type="FunFam" id="3.40.50.720:FF:000301">
    <property type="entry name" value="Hydroxysteroid dehydrogenase like 2"/>
    <property type="match status" value="1"/>
</dbReference>
<dbReference type="Pfam" id="PF00106">
    <property type="entry name" value="adh_short"/>
    <property type="match status" value="1"/>
</dbReference>
<dbReference type="SUPFAM" id="SSF51735">
    <property type="entry name" value="NAD(P)-binding Rossmann-fold domains"/>
    <property type="match status" value="1"/>
</dbReference>
<evidence type="ECO:0000256" key="4">
    <source>
        <dbReference type="ARBA" id="ARBA00023002"/>
    </source>
</evidence>
<dbReference type="InterPro" id="IPR002347">
    <property type="entry name" value="SDR_fam"/>
</dbReference>
<keyword evidence="7" id="KW-1185">Reference proteome</keyword>
<dbReference type="NCBIfam" id="NF006133">
    <property type="entry name" value="PRK08278.1"/>
    <property type="match status" value="1"/>
</dbReference>
<dbReference type="PANTHER" id="PTHR42808:SF3">
    <property type="entry name" value="HYDROXYSTEROID DEHYDROGENASE-LIKE PROTEIN 2"/>
    <property type="match status" value="1"/>
</dbReference>
<dbReference type="PANTHER" id="PTHR42808">
    <property type="entry name" value="HYDROXYSTEROID DEHYDROGENASE-LIKE PROTEIN 2"/>
    <property type="match status" value="1"/>
</dbReference>
<dbReference type="InterPro" id="IPR020904">
    <property type="entry name" value="Sc_DH/Rdtase_CS"/>
</dbReference>
<evidence type="ECO:0000256" key="2">
    <source>
        <dbReference type="ARBA" id="ARBA00006484"/>
    </source>
</evidence>
<accession>A0A371B3Z8</accession>
<comment type="similarity">
    <text evidence="2">Belongs to the short-chain dehydrogenases/reductases (SDR) family.</text>
</comment>
<dbReference type="InterPro" id="IPR036291">
    <property type="entry name" value="NAD(P)-bd_dom_sf"/>
</dbReference>
<keyword evidence="4" id="KW-0560">Oxidoreductase</keyword>
<comment type="caution">
    <text evidence="6">The sequence shown here is derived from an EMBL/GenBank/DDBJ whole genome shotgun (WGS) entry which is preliminary data.</text>
</comment>
<proteinExistence type="inferred from homology"/>
<evidence type="ECO:0000313" key="6">
    <source>
        <dbReference type="EMBL" id="RDV02254.1"/>
    </source>
</evidence>
<keyword evidence="5" id="KW-0576">Peroxisome</keyword>
<dbReference type="Gene3D" id="3.40.50.720">
    <property type="entry name" value="NAD(P)-binding Rossmann-like Domain"/>
    <property type="match status" value="1"/>
</dbReference>
<comment type="subcellular location">
    <subcellularLocation>
        <location evidence="1">Peroxisome</location>
    </subcellularLocation>
</comment>
<evidence type="ECO:0000256" key="5">
    <source>
        <dbReference type="ARBA" id="ARBA00023140"/>
    </source>
</evidence>
<dbReference type="Proteomes" id="UP000263993">
    <property type="component" value="Unassembled WGS sequence"/>
</dbReference>
<evidence type="ECO:0000256" key="1">
    <source>
        <dbReference type="ARBA" id="ARBA00004275"/>
    </source>
</evidence>
<dbReference type="AlphaFoldDB" id="A0A371B3Z8"/>
<reference evidence="7" key="1">
    <citation type="submission" date="2018-08" db="EMBL/GenBank/DDBJ databases">
        <authorList>
            <person name="Kim S.-J."/>
            <person name="Jung G.-Y."/>
        </authorList>
    </citation>
    <scope>NUCLEOTIDE SEQUENCE [LARGE SCALE GENOMIC DNA]</scope>
    <source>
        <strain evidence="7">GY_H</strain>
    </source>
</reference>
<dbReference type="GO" id="GO:0016491">
    <property type="term" value="F:oxidoreductase activity"/>
    <property type="evidence" value="ECO:0007669"/>
    <property type="project" value="UniProtKB-KW"/>
</dbReference>
<evidence type="ECO:0000313" key="7">
    <source>
        <dbReference type="Proteomes" id="UP000263993"/>
    </source>
</evidence>
<organism evidence="6 7">
    <name type="scientific">Undibacter mobilis</name>
    <dbReference type="NCBI Taxonomy" id="2292256"/>
    <lineage>
        <taxon>Bacteria</taxon>
        <taxon>Pseudomonadati</taxon>
        <taxon>Pseudomonadota</taxon>
        <taxon>Alphaproteobacteria</taxon>
        <taxon>Hyphomicrobiales</taxon>
        <taxon>Nitrobacteraceae</taxon>
        <taxon>Undibacter</taxon>
    </lineage>
</organism>
<evidence type="ECO:0000256" key="3">
    <source>
        <dbReference type="ARBA" id="ARBA00022857"/>
    </source>
</evidence>